<comment type="subcellular location">
    <subcellularLocation>
        <location evidence="1">Cytoplasm</location>
        <location evidence="1">Cytoskeleton</location>
        <location evidence="1">Flagellum axoneme</location>
    </subcellularLocation>
</comment>
<dbReference type="PROSITE" id="PS00411">
    <property type="entry name" value="KINESIN_MOTOR_1"/>
    <property type="match status" value="1"/>
</dbReference>
<dbReference type="GO" id="GO:0005524">
    <property type="term" value="F:ATP binding"/>
    <property type="evidence" value="ECO:0007669"/>
    <property type="project" value="UniProtKB-UniRule"/>
</dbReference>
<dbReference type="FunFam" id="3.40.850.10:FF:000040">
    <property type="entry name" value="Kinesin-like protein"/>
    <property type="match status" value="1"/>
</dbReference>
<evidence type="ECO:0000256" key="1">
    <source>
        <dbReference type="ARBA" id="ARBA00004611"/>
    </source>
</evidence>
<dbReference type="InterPro" id="IPR001752">
    <property type="entry name" value="Kinesin_motor_dom"/>
</dbReference>
<keyword evidence="4 16" id="KW-0493">Microtubule</keyword>
<feature type="domain" description="Kinesin motor" evidence="18">
    <location>
        <begin position="7"/>
        <end position="341"/>
    </location>
</feature>
<dbReference type="InterPro" id="IPR027417">
    <property type="entry name" value="P-loop_NTPase"/>
</dbReference>
<reference evidence="19" key="1">
    <citation type="thesis" date="2020" institute="ProQuest LLC" country="789 East Eisenhower Parkway, Ann Arbor, MI, USA">
        <title>Comparative Genomics and Chromosome Evolution.</title>
        <authorList>
            <person name="Mudd A.B."/>
        </authorList>
    </citation>
    <scope>NUCLEOTIDE SEQUENCE</scope>
    <source>
        <strain evidence="19">Female2</strain>
        <tissue evidence="19">Blood</tissue>
    </source>
</reference>
<dbReference type="AlphaFoldDB" id="A0A8T2JLT5"/>
<dbReference type="PRINTS" id="PR00380">
    <property type="entry name" value="KINESINHEAVY"/>
</dbReference>
<comment type="subunit">
    <text evidence="14">Interacts with HYDIN.</text>
</comment>
<comment type="function">
    <text evidence="13">Essential for normal male fertility and for progressive motility of spermatozoa.</text>
</comment>
<comment type="similarity">
    <text evidence="15 16">Belongs to the TRAFAC class myosin-kinesin ATPase superfamily. Kinesin family.</text>
</comment>
<keyword evidence="3" id="KW-0597">Phosphoprotein</keyword>
<keyword evidence="20" id="KW-1185">Reference proteome</keyword>
<dbReference type="GO" id="GO:0008017">
    <property type="term" value="F:microtubule binding"/>
    <property type="evidence" value="ECO:0007669"/>
    <property type="project" value="InterPro"/>
</dbReference>
<comment type="caution">
    <text evidence="19">The sequence shown here is derived from an EMBL/GenBank/DDBJ whole genome shotgun (WGS) entry which is preliminary data.</text>
</comment>
<keyword evidence="12" id="KW-0966">Cell projection</keyword>
<dbReference type="GO" id="GO:0005874">
    <property type="term" value="C:microtubule"/>
    <property type="evidence" value="ECO:0007669"/>
    <property type="project" value="UniProtKB-KW"/>
</dbReference>
<dbReference type="Pfam" id="PF23735">
    <property type="entry name" value="KIF9"/>
    <property type="match status" value="1"/>
</dbReference>
<dbReference type="InterPro" id="IPR056524">
    <property type="entry name" value="KIF6/9_C"/>
</dbReference>
<dbReference type="InterPro" id="IPR036961">
    <property type="entry name" value="Kinesin_motor_dom_sf"/>
</dbReference>
<evidence type="ECO:0000256" key="9">
    <source>
        <dbReference type="ARBA" id="ARBA00023069"/>
    </source>
</evidence>
<evidence type="ECO:0000256" key="7">
    <source>
        <dbReference type="ARBA" id="ARBA00022846"/>
    </source>
</evidence>
<keyword evidence="10 15" id="KW-0505">Motor protein</keyword>
<dbReference type="InterPro" id="IPR027640">
    <property type="entry name" value="Kinesin-like_fam"/>
</dbReference>
<evidence type="ECO:0000256" key="6">
    <source>
        <dbReference type="ARBA" id="ARBA00022840"/>
    </source>
</evidence>
<evidence type="ECO:0000313" key="20">
    <source>
        <dbReference type="Proteomes" id="UP000812440"/>
    </source>
</evidence>
<dbReference type="InterPro" id="IPR019821">
    <property type="entry name" value="Kinesin_motor_CS"/>
</dbReference>
<keyword evidence="5 15" id="KW-0547">Nucleotide-binding</keyword>
<keyword evidence="8" id="KW-0175">Coiled coil</keyword>
<feature type="compositionally biased region" description="Basic and acidic residues" evidence="17">
    <location>
        <begin position="507"/>
        <end position="518"/>
    </location>
</feature>
<sequence length="671" mass="74935">MSDHPSTVKVFVRVKPTPNFAHHQIKIGEDKKTIDIHIRKDDKLGVVNNKRSDWSFKLDGLLHNASQETVYDTVAKPVVSKVLDGYNGTIMCYGQTGAGKTYTITGATENFQLRGIIPRALQQVFKEIREKRDQSITVQISYLEIYNETLFDLLSTMSDAPTPDTHMTIVDETHGVFVKGLSVHLVNNEEQALNLLFEGETNRIIGSHVLNKNSSRSHCIFTIYVESHSRVLSDARYTVSKINLVDLAGSERLGKTGSEGQILKETTYINKSLTFLEQTVMALTDRSRDHIPFRQSKLTHALKDSLGGNCDTILIANIYGDGPQLNETLSTLRFASRMKCVPAETVVIEQYDPMRVAKNLKKEIDHLKHELAIHNTLANRTHVSYEPFSESQITEINTQVRRYLDGTVDEIDIQNLRQIQEIFSQFKLIVSQQEKEVEARLRQKYTLLDKTDSVTITAAQKAGGLDEDGLLVGDVDGSSFGIGLAPMSSKPKSSLSARKSKTKKLKERSSPLSRKDGDPSPVLGFELELASSSKTNLLTASAKDLDIKEAAAKIPETATLILQQAEPEVNEDVSRPSSPPSKHVAFEDFKADPGSELNRIFKENKAILTDRKNKLKEVTQRINLIKKDIDATSQSLNVTKVEREKQGEPMNKGGQGIMTKMSFMLIVRLKD</sequence>
<dbReference type="PANTHER" id="PTHR47968:SF62">
    <property type="entry name" value="KINESIN FAMILY MEMBER 5A"/>
    <property type="match status" value="1"/>
</dbReference>
<evidence type="ECO:0000256" key="16">
    <source>
        <dbReference type="RuleBase" id="RU000394"/>
    </source>
</evidence>
<evidence type="ECO:0000256" key="5">
    <source>
        <dbReference type="ARBA" id="ARBA00022741"/>
    </source>
</evidence>
<evidence type="ECO:0000256" key="13">
    <source>
        <dbReference type="ARBA" id="ARBA00059553"/>
    </source>
</evidence>
<keyword evidence="11" id="KW-0206">Cytoskeleton</keyword>
<evidence type="ECO:0000256" key="8">
    <source>
        <dbReference type="ARBA" id="ARBA00023054"/>
    </source>
</evidence>
<feature type="binding site" evidence="15">
    <location>
        <begin position="94"/>
        <end position="101"/>
    </location>
    <ligand>
        <name>ATP</name>
        <dbReference type="ChEBI" id="CHEBI:30616"/>
    </ligand>
</feature>
<proteinExistence type="inferred from homology"/>
<keyword evidence="6 15" id="KW-0067">ATP-binding</keyword>
<evidence type="ECO:0000313" key="19">
    <source>
        <dbReference type="EMBL" id="KAG8443466.1"/>
    </source>
</evidence>
<evidence type="ECO:0000256" key="2">
    <source>
        <dbReference type="ARBA" id="ARBA00022490"/>
    </source>
</evidence>
<dbReference type="Gene3D" id="3.40.850.10">
    <property type="entry name" value="Kinesin motor domain"/>
    <property type="match status" value="1"/>
</dbReference>
<dbReference type="SUPFAM" id="SSF52540">
    <property type="entry name" value="P-loop containing nucleoside triphosphate hydrolases"/>
    <property type="match status" value="1"/>
</dbReference>
<keyword evidence="7" id="KW-0282">Flagellum</keyword>
<dbReference type="PROSITE" id="PS50067">
    <property type="entry name" value="KINESIN_MOTOR_2"/>
    <property type="match status" value="1"/>
</dbReference>
<evidence type="ECO:0000256" key="17">
    <source>
        <dbReference type="SAM" id="MobiDB-lite"/>
    </source>
</evidence>
<dbReference type="Pfam" id="PF00225">
    <property type="entry name" value="Kinesin"/>
    <property type="match status" value="1"/>
</dbReference>
<evidence type="ECO:0000256" key="3">
    <source>
        <dbReference type="ARBA" id="ARBA00022553"/>
    </source>
</evidence>
<evidence type="ECO:0000256" key="14">
    <source>
        <dbReference type="ARBA" id="ARBA00063408"/>
    </source>
</evidence>
<accession>A0A8T2JLT5</accession>
<dbReference type="SMART" id="SM00129">
    <property type="entry name" value="KISc"/>
    <property type="match status" value="1"/>
</dbReference>
<evidence type="ECO:0000256" key="15">
    <source>
        <dbReference type="PROSITE-ProRule" id="PRU00283"/>
    </source>
</evidence>
<evidence type="ECO:0000256" key="10">
    <source>
        <dbReference type="ARBA" id="ARBA00023175"/>
    </source>
</evidence>
<dbReference type="GO" id="GO:0003777">
    <property type="term" value="F:microtubule motor activity"/>
    <property type="evidence" value="ECO:0007669"/>
    <property type="project" value="InterPro"/>
</dbReference>
<dbReference type="PANTHER" id="PTHR47968">
    <property type="entry name" value="CENTROMERE PROTEIN E"/>
    <property type="match status" value="1"/>
</dbReference>
<name>A0A8T2JLT5_9PIPI</name>
<evidence type="ECO:0000256" key="12">
    <source>
        <dbReference type="ARBA" id="ARBA00023273"/>
    </source>
</evidence>
<keyword evidence="9" id="KW-0969">Cilium</keyword>
<evidence type="ECO:0000256" key="11">
    <source>
        <dbReference type="ARBA" id="ARBA00023212"/>
    </source>
</evidence>
<organism evidence="19 20">
    <name type="scientific">Hymenochirus boettgeri</name>
    <name type="common">Congo dwarf clawed frog</name>
    <dbReference type="NCBI Taxonomy" id="247094"/>
    <lineage>
        <taxon>Eukaryota</taxon>
        <taxon>Metazoa</taxon>
        <taxon>Chordata</taxon>
        <taxon>Craniata</taxon>
        <taxon>Vertebrata</taxon>
        <taxon>Euteleostomi</taxon>
        <taxon>Amphibia</taxon>
        <taxon>Batrachia</taxon>
        <taxon>Anura</taxon>
        <taxon>Pipoidea</taxon>
        <taxon>Pipidae</taxon>
        <taxon>Pipinae</taxon>
        <taxon>Hymenochirus</taxon>
    </lineage>
</organism>
<dbReference type="OrthoDB" id="3176171at2759"/>
<dbReference type="GO" id="GO:0007018">
    <property type="term" value="P:microtubule-based movement"/>
    <property type="evidence" value="ECO:0007669"/>
    <property type="project" value="InterPro"/>
</dbReference>
<protein>
    <recommendedName>
        <fullName evidence="16">Kinesin-like protein</fullName>
    </recommendedName>
</protein>
<keyword evidence="2" id="KW-0963">Cytoplasm</keyword>
<evidence type="ECO:0000259" key="18">
    <source>
        <dbReference type="PROSITE" id="PS50067"/>
    </source>
</evidence>
<dbReference type="Proteomes" id="UP000812440">
    <property type="component" value="Chromosome 6"/>
</dbReference>
<evidence type="ECO:0000256" key="4">
    <source>
        <dbReference type="ARBA" id="ARBA00022701"/>
    </source>
</evidence>
<gene>
    <name evidence="19" type="ORF">GDO86_012025</name>
</gene>
<dbReference type="EMBL" id="JAACNH010000005">
    <property type="protein sequence ID" value="KAG8443466.1"/>
    <property type="molecule type" value="Genomic_DNA"/>
</dbReference>
<feature type="region of interest" description="Disordered" evidence="17">
    <location>
        <begin position="483"/>
        <end position="521"/>
    </location>
</feature>